<keyword evidence="2" id="KW-1185">Reference proteome</keyword>
<evidence type="ECO:0000313" key="2">
    <source>
        <dbReference type="Proteomes" id="UP000250125"/>
    </source>
</evidence>
<sequence length="66" mass="7555">MRRELLTAVPPEEIREIAGKAKAEVSLNFEDAEPFHGMPRYRVTIEGPDDEVERFMERLRLARAGG</sequence>
<dbReference type="Proteomes" id="UP000250125">
    <property type="component" value="Chromosome"/>
</dbReference>
<dbReference type="AlphaFoldDB" id="A0A2Z2MNY0"/>
<gene>
    <name evidence="1" type="ORF">A3L11_08875</name>
</gene>
<dbReference type="EMBL" id="CP015103">
    <property type="protein sequence ID" value="ASJ09335.1"/>
    <property type="molecule type" value="Genomic_DNA"/>
</dbReference>
<evidence type="ECO:0000313" key="1">
    <source>
        <dbReference type="EMBL" id="ASJ09335.1"/>
    </source>
</evidence>
<dbReference type="NCBIfam" id="TIGR04140">
    <property type="entry name" value="chp_AF_0576"/>
    <property type="match status" value="1"/>
</dbReference>
<organism evidence="1 2">
    <name type="scientific">Thermococcus siculi</name>
    <dbReference type="NCBI Taxonomy" id="72803"/>
    <lineage>
        <taxon>Archaea</taxon>
        <taxon>Methanobacteriati</taxon>
        <taxon>Methanobacteriota</taxon>
        <taxon>Thermococci</taxon>
        <taxon>Thermococcales</taxon>
        <taxon>Thermococcaceae</taxon>
        <taxon>Thermococcus</taxon>
    </lineage>
</organism>
<dbReference type="KEGG" id="tsl:A3L11_08875"/>
<accession>A0A2Z2MNY0</accession>
<dbReference type="RefSeq" id="WP_088856564.1">
    <property type="nucleotide sequence ID" value="NZ_CP015103.1"/>
</dbReference>
<dbReference type="InterPro" id="IPR026486">
    <property type="entry name" value="CHP_AF_0576"/>
</dbReference>
<dbReference type="GeneID" id="33318346"/>
<name>A0A2Z2MNY0_9EURY</name>
<reference evidence="1 2" key="1">
    <citation type="submission" date="2016-04" db="EMBL/GenBank/DDBJ databases">
        <title>Complete genome sequence of Thermococcus siculi type strain RG-20.</title>
        <authorList>
            <person name="Oger P.M."/>
        </authorList>
    </citation>
    <scope>NUCLEOTIDE SEQUENCE [LARGE SCALE GENOMIC DNA]</scope>
    <source>
        <strain evidence="1 2">RG-20</strain>
    </source>
</reference>
<dbReference type="OrthoDB" id="102522at2157"/>
<proteinExistence type="predicted"/>
<protein>
    <submittedName>
        <fullName evidence="1">TIGR04140 family protein</fullName>
    </submittedName>
</protein>